<evidence type="ECO:0000256" key="5">
    <source>
        <dbReference type="ARBA" id="ARBA00023002"/>
    </source>
</evidence>
<dbReference type="PROSITE" id="PS50206">
    <property type="entry name" value="RHODANESE_3"/>
    <property type="match status" value="1"/>
</dbReference>
<dbReference type="RefSeq" id="WP_181338659.1">
    <property type="nucleotide sequence ID" value="NZ_JAAKDE010000002.1"/>
</dbReference>
<dbReference type="Gene3D" id="3.50.50.60">
    <property type="entry name" value="FAD/NAD(P)-binding domain"/>
    <property type="match status" value="2"/>
</dbReference>
<dbReference type="PANTHER" id="PTHR43429:SF1">
    <property type="entry name" value="NAD(P)H SULFUR OXIDOREDUCTASE (COA-DEPENDENT)"/>
    <property type="match status" value="1"/>
</dbReference>
<reference evidence="8" key="1">
    <citation type="submission" date="2020-06" db="EMBL/GenBank/DDBJ databases">
        <title>Novel chitinolytic bacterium.</title>
        <authorList>
            <person name="Ungkulpasvich U."/>
            <person name="Kosugi A."/>
            <person name="Uke A."/>
        </authorList>
    </citation>
    <scope>NUCLEOTIDE SEQUENCE</scope>
    <source>
        <strain evidence="8">UUS1-1</strain>
    </source>
</reference>
<dbReference type="PRINTS" id="PR00368">
    <property type="entry name" value="FADPNR"/>
</dbReference>
<dbReference type="Proteomes" id="UP000657177">
    <property type="component" value="Unassembled WGS sequence"/>
</dbReference>
<keyword evidence="6" id="KW-0676">Redox-active center</keyword>
<dbReference type="SMART" id="SM00450">
    <property type="entry name" value="RHOD"/>
    <property type="match status" value="1"/>
</dbReference>
<evidence type="ECO:0000313" key="9">
    <source>
        <dbReference type="Proteomes" id="UP000657177"/>
    </source>
</evidence>
<dbReference type="Pfam" id="PF02852">
    <property type="entry name" value="Pyr_redox_dim"/>
    <property type="match status" value="1"/>
</dbReference>
<dbReference type="EMBL" id="JAAKDE010000002">
    <property type="protein sequence ID" value="MBA2132207.1"/>
    <property type="molecule type" value="Genomic_DNA"/>
</dbReference>
<dbReference type="InterPro" id="IPR036188">
    <property type="entry name" value="FAD/NAD-bd_sf"/>
</dbReference>
<organism evidence="8 9">
    <name type="scientific">Capillibacterium thermochitinicola</name>
    <dbReference type="NCBI Taxonomy" id="2699427"/>
    <lineage>
        <taxon>Bacteria</taxon>
        <taxon>Bacillati</taxon>
        <taxon>Bacillota</taxon>
        <taxon>Capillibacterium</taxon>
    </lineage>
</organism>
<dbReference type="PRINTS" id="PR00411">
    <property type="entry name" value="PNDRDTASEI"/>
</dbReference>
<dbReference type="InterPro" id="IPR050260">
    <property type="entry name" value="FAD-bd_OxRdtase"/>
</dbReference>
<evidence type="ECO:0000256" key="3">
    <source>
        <dbReference type="ARBA" id="ARBA00022630"/>
    </source>
</evidence>
<dbReference type="SUPFAM" id="SSF52821">
    <property type="entry name" value="Rhodanese/Cell cycle control phosphatase"/>
    <property type="match status" value="1"/>
</dbReference>
<dbReference type="InterPro" id="IPR023753">
    <property type="entry name" value="FAD/NAD-binding_dom"/>
</dbReference>
<dbReference type="InterPro" id="IPR004099">
    <property type="entry name" value="Pyr_nucl-diS_OxRdtase_dimer"/>
</dbReference>
<protein>
    <submittedName>
        <fullName evidence="8">FAD-dependent oxidoreductase</fullName>
    </submittedName>
</protein>
<keyword evidence="5" id="KW-0560">Oxidoreductase</keyword>
<evidence type="ECO:0000256" key="6">
    <source>
        <dbReference type="ARBA" id="ARBA00023284"/>
    </source>
</evidence>
<dbReference type="Pfam" id="PF07992">
    <property type="entry name" value="Pyr_redox_2"/>
    <property type="match status" value="1"/>
</dbReference>
<name>A0A8J6HVY7_9FIRM</name>
<dbReference type="InterPro" id="IPR036873">
    <property type="entry name" value="Rhodanese-like_dom_sf"/>
</dbReference>
<dbReference type="InterPro" id="IPR001763">
    <property type="entry name" value="Rhodanese-like_dom"/>
</dbReference>
<dbReference type="SUPFAM" id="SSF55424">
    <property type="entry name" value="FAD/NAD-linked reductases, dimerisation (C-terminal) domain"/>
    <property type="match status" value="1"/>
</dbReference>
<evidence type="ECO:0000256" key="1">
    <source>
        <dbReference type="ARBA" id="ARBA00001974"/>
    </source>
</evidence>
<dbReference type="InterPro" id="IPR016156">
    <property type="entry name" value="FAD/NAD-linked_Rdtase_dimer_sf"/>
</dbReference>
<sequence length="560" mass="60838">MKKKVVIVGGVAGGASAAARLRRLDEEAEIILIERGGYISYANCGLPYYIGDVITDRDNLFVQTPHGLRARYNIEVRTRHEVLKIDRQQKMVEVKELVSGRVYQETYDFLLLSPGATPIRPKIPGLEGDNVFTLRDVADTDRIKTYLRHEQPQRALVVGAGFIGLEIAENLVAAGLKVSLVEMASRVLPKNLDPEMAAPLHNHLRARGVNLYLQTALSAVEQRDGQDWALLGNGEEIPYDLVVIAVGTRPETHLAKEAGLELGTNGAIRVNASFQTSDPSIYAVGDAIEVESGITGDKTYLPLAGPANRQGRLAADAICGRPVKYEGVIGTAIVKVFDLTAGSVGFTEEFLKHSGQKYLTAITHPLSHAGYYPGATHLDIKLLFTPEGRILGAQVVGAHNVDKTLDVIATVMKTGGTVDDLAALELAYAPPFSSAKNPVNIAGYVAGNIIRGDLPVASWDQILDQENPDFLLLDVRSKSQFAAGALEGALHIPLAELRQRLHELPRDKEIIVYCTIGLTSYLATRILIQNGFKARNLSGGWQTLKPILDDRRATAAQKNR</sequence>
<accession>A0A8J6HVY7</accession>
<evidence type="ECO:0000256" key="4">
    <source>
        <dbReference type="ARBA" id="ARBA00022827"/>
    </source>
</evidence>
<keyword evidence="4" id="KW-0274">FAD</keyword>
<dbReference type="Pfam" id="PF00581">
    <property type="entry name" value="Rhodanese"/>
    <property type="match status" value="1"/>
</dbReference>
<comment type="cofactor">
    <cofactor evidence="1">
        <name>FAD</name>
        <dbReference type="ChEBI" id="CHEBI:57692"/>
    </cofactor>
</comment>
<dbReference type="GO" id="GO:0016491">
    <property type="term" value="F:oxidoreductase activity"/>
    <property type="evidence" value="ECO:0007669"/>
    <property type="project" value="UniProtKB-KW"/>
</dbReference>
<gene>
    <name evidence="8" type="ORF">G5B42_01380</name>
</gene>
<evidence type="ECO:0000313" key="8">
    <source>
        <dbReference type="EMBL" id="MBA2132207.1"/>
    </source>
</evidence>
<dbReference type="Gene3D" id="3.40.250.10">
    <property type="entry name" value="Rhodanese-like domain"/>
    <property type="match status" value="1"/>
</dbReference>
<keyword evidence="9" id="KW-1185">Reference proteome</keyword>
<comment type="caution">
    <text evidence="8">The sequence shown here is derived from an EMBL/GenBank/DDBJ whole genome shotgun (WGS) entry which is preliminary data.</text>
</comment>
<evidence type="ECO:0000259" key="7">
    <source>
        <dbReference type="PROSITE" id="PS50206"/>
    </source>
</evidence>
<feature type="domain" description="Rhodanese" evidence="7">
    <location>
        <begin position="466"/>
        <end position="546"/>
    </location>
</feature>
<keyword evidence="3" id="KW-0285">Flavoprotein</keyword>
<proteinExistence type="inferred from homology"/>
<dbReference type="SUPFAM" id="SSF51905">
    <property type="entry name" value="FAD/NAD(P)-binding domain"/>
    <property type="match status" value="1"/>
</dbReference>
<comment type="similarity">
    <text evidence="2">Belongs to the class-III pyridine nucleotide-disulfide oxidoreductase family.</text>
</comment>
<dbReference type="AlphaFoldDB" id="A0A8J6HVY7"/>
<evidence type="ECO:0000256" key="2">
    <source>
        <dbReference type="ARBA" id="ARBA00009130"/>
    </source>
</evidence>
<dbReference type="PANTHER" id="PTHR43429">
    <property type="entry name" value="PYRIDINE NUCLEOTIDE-DISULFIDE OXIDOREDUCTASE DOMAIN-CONTAINING"/>
    <property type="match status" value="1"/>
</dbReference>